<evidence type="ECO:0000313" key="14">
    <source>
        <dbReference type="Proteomes" id="UP000553059"/>
    </source>
</evidence>
<dbReference type="PANTHER" id="PTHR42714:SF2">
    <property type="entry name" value="TRNA MODIFICATION GTPASE GTPBP3, MITOCHONDRIAL"/>
    <property type="match status" value="1"/>
</dbReference>
<comment type="caution">
    <text evidence="13">The sequence shown here is derived from an EMBL/GenBank/DDBJ whole genome shotgun (WGS) entry which is preliminary data.</text>
</comment>
<dbReference type="FunFam" id="3.40.50.300:FF:001376">
    <property type="entry name" value="tRNA modification GTPase MnmE"/>
    <property type="match status" value="1"/>
</dbReference>
<proteinExistence type="inferred from homology"/>
<dbReference type="SUPFAM" id="SSF52540">
    <property type="entry name" value="P-loop containing nucleoside triphosphate hydrolases"/>
    <property type="match status" value="1"/>
</dbReference>
<dbReference type="Proteomes" id="UP000553059">
    <property type="component" value="Unassembled WGS sequence"/>
</dbReference>
<dbReference type="Gene3D" id="1.20.120.430">
    <property type="entry name" value="tRNA modification GTPase MnmE domain 2"/>
    <property type="match status" value="1"/>
</dbReference>
<feature type="binding site" evidence="10">
    <location>
        <position position="250"/>
    </location>
    <ligand>
        <name>K(+)</name>
        <dbReference type="ChEBI" id="CHEBI:29103"/>
    </ligand>
</feature>
<dbReference type="PANTHER" id="PTHR42714">
    <property type="entry name" value="TRNA MODIFICATION GTPASE GTPBP3"/>
    <property type="match status" value="1"/>
</dbReference>
<dbReference type="InterPro" id="IPR025867">
    <property type="entry name" value="MnmE_helical"/>
</dbReference>
<feature type="binding site" evidence="10">
    <location>
        <position position="254"/>
    </location>
    <ligand>
        <name>Mg(2+)</name>
        <dbReference type="ChEBI" id="CHEBI:18420"/>
    </ligand>
</feature>
<feature type="domain" description="TrmE-type G" evidence="12">
    <location>
        <begin position="219"/>
        <end position="380"/>
    </location>
</feature>
<dbReference type="Pfam" id="PF12631">
    <property type="entry name" value="MnmE_helical"/>
    <property type="match status" value="1"/>
</dbReference>
<dbReference type="InterPro" id="IPR005225">
    <property type="entry name" value="Small_GTP-bd"/>
</dbReference>
<evidence type="ECO:0000256" key="8">
    <source>
        <dbReference type="ARBA" id="ARBA00022958"/>
    </source>
</evidence>
<comment type="caution">
    <text evidence="10">Lacks conserved residue(s) required for the propagation of feature annotation.</text>
</comment>
<evidence type="ECO:0000256" key="4">
    <source>
        <dbReference type="ARBA" id="ARBA00022723"/>
    </source>
</evidence>
<protein>
    <recommendedName>
        <fullName evidence="10">tRNA modification GTPase MnmE</fullName>
        <ecNumber evidence="10">3.6.-.-</ecNumber>
    </recommendedName>
</protein>
<feature type="binding site" evidence="10">
    <location>
        <position position="248"/>
    </location>
    <ligand>
        <name>K(+)</name>
        <dbReference type="ChEBI" id="CHEBI:29103"/>
    </ligand>
</feature>
<dbReference type="InterPro" id="IPR031168">
    <property type="entry name" value="G_TrmE"/>
</dbReference>
<dbReference type="GO" id="GO:0030488">
    <property type="term" value="P:tRNA methylation"/>
    <property type="evidence" value="ECO:0007669"/>
    <property type="project" value="TreeGrafter"/>
</dbReference>
<dbReference type="GO" id="GO:0002098">
    <property type="term" value="P:tRNA wobble uridine modification"/>
    <property type="evidence" value="ECO:0007669"/>
    <property type="project" value="TreeGrafter"/>
</dbReference>
<dbReference type="GO" id="GO:0042802">
    <property type="term" value="F:identical protein binding"/>
    <property type="evidence" value="ECO:0007669"/>
    <property type="project" value="UniProtKB-ARBA"/>
</dbReference>
<feature type="binding site" evidence="10">
    <location>
        <begin position="248"/>
        <end position="254"/>
    </location>
    <ligand>
        <name>GTP</name>
        <dbReference type="ChEBI" id="CHEBI:37565"/>
    </ligand>
</feature>
<dbReference type="EMBL" id="DUTF01000036">
    <property type="protein sequence ID" value="HHY25445.1"/>
    <property type="molecule type" value="Genomic_DNA"/>
</dbReference>
<dbReference type="NCBIfam" id="TIGR00231">
    <property type="entry name" value="small_GTP"/>
    <property type="match status" value="1"/>
</dbReference>
<dbReference type="InterPro" id="IPR027266">
    <property type="entry name" value="TrmE/GcvT-like"/>
</dbReference>
<keyword evidence="2 10" id="KW-0963">Cytoplasm</keyword>
<dbReference type="CDD" id="cd14858">
    <property type="entry name" value="TrmE_N"/>
    <property type="match status" value="1"/>
</dbReference>
<evidence type="ECO:0000259" key="12">
    <source>
        <dbReference type="PROSITE" id="PS51709"/>
    </source>
</evidence>
<evidence type="ECO:0000256" key="9">
    <source>
        <dbReference type="ARBA" id="ARBA00023134"/>
    </source>
</evidence>
<feature type="binding site" evidence="10">
    <location>
        <position position="459"/>
    </location>
    <ligand>
        <name>(6S)-5-formyl-5,6,7,8-tetrahydrofolate</name>
        <dbReference type="ChEBI" id="CHEBI:57457"/>
    </ligand>
</feature>
<dbReference type="InterPro" id="IPR027417">
    <property type="entry name" value="P-loop_NTPase"/>
</dbReference>
<dbReference type="FunFam" id="3.30.1360.120:FF:000003">
    <property type="entry name" value="tRNA modification GTPase MnmE"/>
    <property type="match status" value="1"/>
</dbReference>
<dbReference type="EC" id="3.6.-.-" evidence="10"/>
<feature type="binding site" evidence="10">
    <location>
        <position position="253"/>
    </location>
    <ligand>
        <name>K(+)</name>
        <dbReference type="ChEBI" id="CHEBI:29103"/>
    </ligand>
</feature>
<dbReference type="NCBIfam" id="NF003661">
    <property type="entry name" value="PRK05291.1-3"/>
    <property type="match status" value="1"/>
</dbReference>
<reference evidence="13 14" key="1">
    <citation type="journal article" date="2020" name="Biotechnol. Biofuels">
        <title>New insights from the biogas microbiome by comprehensive genome-resolved metagenomics of nearly 1600 species originating from multiple anaerobic digesters.</title>
        <authorList>
            <person name="Campanaro S."/>
            <person name="Treu L."/>
            <person name="Rodriguez-R L.M."/>
            <person name="Kovalovszki A."/>
            <person name="Ziels R.M."/>
            <person name="Maus I."/>
            <person name="Zhu X."/>
            <person name="Kougias P.G."/>
            <person name="Basile A."/>
            <person name="Luo G."/>
            <person name="Schluter A."/>
            <person name="Konstantinidis K.T."/>
            <person name="Angelidaki I."/>
        </authorList>
    </citation>
    <scope>NUCLEOTIDE SEQUENCE [LARGE SCALE GENOMIC DNA]</scope>
    <source>
        <strain evidence="13">AS05jafATM_4</strain>
    </source>
</reference>
<keyword evidence="5 10" id="KW-0547">Nucleotide-binding</keyword>
<accession>A0A7C6Z2E1</accession>
<keyword evidence="8 10" id="KW-0630">Potassium</keyword>
<dbReference type="Gene3D" id="3.30.1360.120">
    <property type="entry name" value="Probable tRNA modification gtpase trme, domain 1"/>
    <property type="match status" value="1"/>
</dbReference>
<comment type="subcellular location">
    <subcellularLocation>
        <location evidence="10">Cytoplasm</location>
    </subcellularLocation>
</comment>
<dbReference type="GO" id="GO:0046872">
    <property type="term" value="F:metal ion binding"/>
    <property type="evidence" value="ECO:0007669"/>
    <property type="project" value="UniProtKB-KW"/>
</dbReference>
<organism evidence="13 14">
    <name type="scientific">Desulfitobacterium dehalogenans</name>
    <dbReference type="NCBI Taxonomy" id="36854"/>
    <lineage>
        <taxon>Bacteria</taxon>
        <taxon>Bacillati</taxon>
        <taxon>Bacillota</taxon>
        <taxon>Clostridia</taxon>
        <taxon>Eubacteriales</taxon>
        <taxon>Desulfitobacteriaceae</taxon>
        <taxon>Desulfitobacterium</taxon>
    </lineage>
</organism>
<dbReference type="GO" id="GO:0005829">
    <property type="term" value="C:cytosol"/>
    <property type="evidence" value="ECO:0007669"/>
    <property type="project" value="TreeGrafter"/>
</dbReference>
<feature type="binding site" evidence="10">
    <location>
        <position position="229"/>
    </location>
    <ligand>
        <name>K(+)</name>
        <dbReference type="ChEBI" id="CHEBI:29103"/>
    </ligand>
</feature>
<sequence length="459" mass="51262">MDDTIIALATAVGEGSIHVLRLSGPQAKEIIDQAFTPHHPKRWQEMSQFTLHLGHFFAGEKVLDEVLISRMLAPSSYTGEDVYEINCHGGLYIAERIMKECIRLGARLAEAGEFTKRAFLNGKLDLIQAEAIVDLISAKTDSSADLALHQMEGLLSQKISILREQVLETLAFIEAGIDFPEDDVESLDRESLLQRISKGLDLARDLLKGSKTGRILREGMLTVIAGQPNVGKSSLLNALMGEERAIVTDIPGTTRDEIREAVNIGGILLQLVDTAGIRESEDLVEKLGIERTWKAMEKAELILLIIQAGQELSVEELRILNEYDKDVIVLINKIDLYHSKEQFEGIPQNYPTQLGVWIPFSVKENFGFDELEKEIKRRVYQGKDERTKEPLLSNVRQITALERASLSLASGFDSVRNGLPWDIVSIDIRQALQEISQITGDTIQESLLDDIFSRFCIGK</sequence>
<dbReference type="InterPro" id="IPR004520">
    <property type="entry name" value="GTPase_MnmE"/>
</dbReference>
<feature type="binding site" evidence="10">
    <location>
        <position position="123"/>
    </location>
    <ligand>
        <name>(6S)-5-formyl-5,6,7,8-tetrahydrofolate</name>
        <dbReference type="ChEBI" id="CHEBI:57457"/>
    </ligand>
</feature>
<keyword evidence="3 10" id="KW-0819">tRNA processing</keyword>
<evidence type="ECO:0000256" key="10">
    <source>
        <dbReference type="HAMAP-Rule" id="MF_00379"/>
    </source>
</evidence>
<dbReference type="NCBIfam" id="TIGR00450">
    <property type="entry name" value="mnmE_trmE_thdF"/>
    <property type="match status" value="1"/>
</dbReference>
<keyword evidence="9 10" id="KW-0342">GTP-binding</keyword>
<feature type="binding site" evidence="10">
    <location>
        <begin position="229"/>
        <end position="234"/>
    </location>
    <ligand>
        <name>GTP</name>
        <dbReference type="ChEBI" id="CHEBI:37565"/>
    </ligand>
</feature>
<evidence type="ECO:0000313" key="13">
    <source>
        <dbReference type="EMBL" id="HHY25445.1"/>
    </source>
</evidence>
<evidence type="ECO:0000256" key="3">
    <source>
        <dbReference type="ARBA" id="ARBA00022694"/>
    </source>
</evidence>
<dbReference type="InterPro" id="IPR006073">
    <property type="entry name" value="GTP-bd"/>
</dbReference>
<comment type="cofactor">
    <cofactor evidence="10">
        <name>K(+)</name>
        <dbReference type="ChEBI" id="CHEBI:29103"/>
    </cofactor>
    <text evidence="10">Binds 1 potassium ion per subunit.</text>
</comment>
<feature type="binding site" evidence="10">
    <location>
        <position position="21"/>
    </location>
    <ligand>
        <name>(6S)-5-formyl-5,6,7,8-tetrahydrofolate</name>
        <dbReference type="ChEBI" id="CHEBI:57457"/>
    </ligand>
</feature>
<keyword evidence="7 10" id="KW-0460">Magnesium</keyword>
<comment type="similarity">
    <text evidence="1 10 11">Belongs to the TRAFAC class TrmE-Era-EngA-EngB-Septin-like GTPase superfamily. TrmE GTPase family.</text>
</comment>
<dbReference type="PROSITE" id="PS51709">
    <property type="entry name" value="G_TRME"/>
    <property type="match status" value="1"/>
</dbReference>
<feature type="binding site" evidence="10">
    <location>
        <begin position="273"/>
        <end position="276"/>
    </location>
    <ligand>
        <name>GTP</name>
        <dbReference type="ChEBI" id="CHEBI:37565"/>
    </ligand>
</feature>
<evidence type="ECO:0000256" key="5">
    <source>
        <dbReference type="ARBA" id="ARBA00022741"/>
    </source>
</evidence>
<dbReference type="AlphaFoldDB" id="A0A7C6Z2E1"/>
<comment type="subunit">
    <text evidence="10">Homodimer. Heterotetramer of two MnmE and two MnmG subunits.</text>
</comment>
<evidence type="ECO:0000256" key="7">
    <source>
        <dbReference type="ARBA" id="ARBA00022842"/>
    </source>
</evidence>
<keyword evidence="4 10" id="KW-0479">Metal-binding</keyword>
<dbReference type="GO" id="GO:0003924">
    <property type="term" value="F:GTPase activity"/>
    <property type="evidence" value="ECO:0007669"/>
    <property type="project" value="UniProtKB-UniRule"/>
</dbReference>
<evidence type="ECO:0000256" key="6">
    <source>
        <dbReference type="ARBA" id="ARBA00022801"/>
    </source>
</evidence>
<dbReference type="Pfam" id="PF10396">
    <property type="entry name" value="TrmE_N"/>
    <property type="match status" value="1"/>
</dbReference>
<evidence type="ECO:0000256" key="11">
    <source>
        <dbReference type="RuleBase" id="RU003313"/>
    </source>
</evidence>
<dbReference type="InterPro" id="IPR027368">
    <property type="entry name" value="MnmE_dom2"/>
</dbReference>
<dbReference type="InterPro" id="IPR018948">
    <property type="entry name" value="GTP-bd_TrmE_N"/>
</dbReference>
<dbReference type="CDD" id="cd04164">
    <property type="entry name" value="trmE"/>
    <property type="match status" value="1"/>
</dbReference>
<feature type="binding site" evidence="10">
    <location>
        <position position="233"/>
    </location>
    <ligand>
        <name>Mg(2+)</name>
        <dbReference type="ChEBI" id="CHEBI:18420"/>
    </ligand>
</feature>
<evidence type="ECO:0000256" key="2">
    <source>
        <dbReference type="ARBA" id="ARBA00022490"/>
    </source>
</evidence>
<dbReference type="Gene3D" id="3.40.50.300">
    <property type="entry name" value="P-loop containing nucleotide triphosphate hydrolases"/>
    <property type="match status" value="1"/>
</dbReference>
<dbReference type="Pfam" id="PF01926">
    <property type="entry name" value="MMR_HSR1"/>
    <property type="match status" value="1"/>
</dbReference>
<comment type="function">
    <text evidence="10">Exhibits a very high intrinsic GTPase hydrolysis rate. Involved in the addition of a carboxymethylaminomethyl (cmnm) group at the wobble position (U34) of certain tRNAs, forming tRNA-cmnm(5)s(2)U34.</text>
</comment>
<evidence type="ECO:0000256" key="1">
    <source>
        <dbReference type="ARBA" id="ARBA00011043"/>
    </source>
</evidence>
<name>A0A7C6Z2E1_9FIRM</name>
<dbReference type="GO" id="GO:0005525">
    <property type="term" value="F:GTP binding"/>
    <property type="evidence" value="ECO:0007669"/>
    <property type="project" value="UniProtKB-UniRule"/>
</dbReference>
<dbReference type="SUPFAM" id="SSF116878">
    <property type="entry name" value="TrmE connector domain"/>
    <property type="match status" value="1"/>
</dbReference>
<dbReference type="HAMAP" id="MF_00379">
    <property type="entry name" value="GTPase_MnmE"/>
    <property type="match status" value="1"/>
</dbReference>
<keyword evidence="6 10" id="KW-0378">Hydrolase</keyword>
<gene>
    <name evidence="10 13" type="primary">mnmE</name>
    <name evidence="10" type="synonym">trmE</name>
    <name evidence="13" type="ORF">GX523_01615</name>
</gene>
<feature type="binding site" evidence="10">
    <location>
        <position position="84"/>
    </location>
    <ligand>
        <name>(6S)-5-formyl-5,6,7,8-tetrahydrofolate</name>
        <dbReference type="ChEBI" id="CHEBI:57457"/>
    </ligand>
</feature>